<dbReference type="Pfam" id="PF00106">
    <property type="entry name" value="adh_short"/>
    <property type="match status" value="1"/>
</dbReference>
<comment type="similarity">
    <text evidence="2">Belongs to the short-chain dehydrogenases/reductases (SDR) family.</text>
</comment>
<evidence type="ECO:0000256" key="1">
    <source>
        <dbReference type="ARBA" id="ARBA00023002"/>
    </source>
</evidence>
<proteinExistence type="inferred from homology"/>
<accession>A0AAD9UL06</accession>
<protein>
    <submittedName>
        <fullName evidence="3">Uncharacterized protein</fullName>
    </submittedName>
</protein>
<evidence type="ECO:0000256" key="2">
    <source>
        <dbReference type="RuleBase" id="RU000363"/>
    </source>
</evidence>
<organism evidence="3 4">
    <name type="scientific">Ridgeia piscesae</name>
    <name type="common">Tubeworm</name>
    <dbReference type="NCBI Taxonomy" id="27915"/>
    <lineage>
        <taxon>Eukaryota</taxon>
        <taxon>Metazoa</taxon>
        <taxon>Spiralia</taxon>
        <taxon>Lophotrochozoa</taxon>
        <taxon>Annelida</taxon>
        <taxon>Polychaeta</taxon>
        <taxon>Sedentaria</taxon>
        <taxon>Canalipalpata</taxon>
        <taxon>Sabellida</taxon>
        <taxon>Siboglinidae</taxon>
        <taxon>Ridgeia</taxon>
    </lineage>
</organism>
<gene>
    <name evidence="3" type="ORF">NP493_16g04020</name>
</gene>
<dbReference type="SUPFAM" id="SSF51735">
    <property type="entry name" value="NAD(P)-binding Rossmann-fold domains"/>
    <property type="match status" value="1"/>
</dbReference>
<keyword evidence="4" id="KW-1185">Reference proteome</keyword>
<dbReference type="PRINTS" id="PR00081">
    <property type="entry name" value="GDHRDH"/>
</dbReference>
<dbReference type="PANTHER" id="PTHR43157">
    <property type="entry name" value="PHOSPHATIDYLINOSITOL-GLYCAN BIOSYNTHESIS CLASS F PROTEIN-RELATED"/>
    <property type="match status" value="1"/>
</dbReference>
<dbReference type="EMBL" id="JAODUO010000015">
    <property type="protein sequence ID" value="KAK2193241.1"/>
    <property type="molecule type" value="Genomic_DNA"/>
</dbReference>
<dbReference type="InterPro" id="IPR002347">
    <property type="entry name" value="SDR_fam"/>
</dbReference>
<comment type="caution">
    <text evidence="3">The sequence shown here is derived from an EMBL/GenBank/DDBJ whole genome shotgun (WGS) entry which is preliminary data.</text>
</comment>
<dbReference type="GO" id="GO:0016491">
    <property type="term" value="F:oxidoreductase activity"/>
    <property type="evidence" value="ECO:0007669"/>
    <property type="project" value="UniProtKB-KW"/>
</dbReference>
<dbReference type="Gene3D" id="3.40.50.720">
    <property type="entry name" value="NAD(P)-binding Rossmann-like Domain"/>
    <property type="match status" value="1"/>
</dbReference>
<dbReference type="PRINTS" id="PR00080">
    <property type="entry name" value="SDRFAMILY"/>
</dbReference>
<name>A0AAD9UL06_RIDPI</name>
<keyword evidence="1" id="KW-0560">Oxidoreductase</keyword>
<dbReference type="InterPro" id="IPR036291">
    <property type="entry name" value="NAD(P)-bd_dom_sf"/>
</dbReference>
<dbReference type="PANTHER" id="PTHR43157:SF31">
    <property type="entry name" value="PHOSPHATIDYLINOSITOL-GLYCAN BIOSYNTHESIS CLASS F PROTEIN"/>
    <property type="match status" value="1"/>
</dbReference>
<dbReference type="AlphaFoldDB" id="A0AAD9UL06"/>
<evidence type="ECO:0000313" key="4">
    <source>
        <dbReference type="Proteomes" id="UP001209878"/>
    </source>
</evidence>
<reference evidence="3" key="1">
    <citation type="journal article" date="2023" name="Mol. Biol. Evol.">
        <title>Third-Generation Sequencing Reveals the Adaptive Role of the Epigenome in Three Deep-Sea Polychaetes.</title>
        <authorList>
            <person name="Perez M."/>
            <person name="Aroh O."/>
            <person name="Sun Y."/>
            <person name="Lan Y."/>
            <person name="Juniper S.K."/>
            <person name="Young C.R."/>
            <person name="Angers B."/>
            <person name="Qian P.Y."/>
        </authorList>
    </citation>
    <scope>NUCLEOTIDE SEQUENCE</scope>
    <source>
        <strain evidence="3">R07B-5</strain>
    </source>
</reference>
<sequence length="346" mass="38445">MDAWGNFIRKIPFQELVNLFRQHYLLFTSVTAVGVGVLVLRRYFGGGECKSEARLDGKTIIVTGGNTGIGKVAARDFARRGAHVILACRDMAKAEQTAAQIRQSTGNGLVTVYAVDLASFASVRKFCKQVIEKEPRVDVLVNNAGVMWCPHQKSADGHEMHLAVNHLGPFLLTNLLLDLIKSSAPSRIVNVSSMVHSYGHMHLDDLNLEKDYTAKKAYSQSKLANVLFTRELDRRLKGTGVSVFALHPGVVRTELWRHTGSAGFAWYKRMLFKPFIYLCFKTPLQGAQTTIYCTVKEGLEKHSGKYFSDCRLKTPSAEAQDDDKAKKLWDISARLVHLDAGGETIS</sequence>
<evidence type="ECO:0000313" key="3">
    <source>
        <dbReference type="EMBL" id="KAK2193241.1"/>
    </source>
</evidence>
<dbReference type="Proteomes" id="UP001209878">
    <property type="component" value="Unassembled WGS sequence"/>
</dbReference>